<organism evidence="3 4">
    <name type="scientific">Amphimedon queenslandica</name>
    <name type="common">Sponge</name>
    <dbReference type="NCBI Taxonomy" id="400682"/>
    <lineage>
        <taxon>Eukaryota</taxon>
        <taxon>Metazoa</taxon>
        <taxon>Porifera</taxon>
        <taxon>Demospongiae</taxon>
        <taxon>Heteroscleromorpha</taxon>
        <taxon>Haplosclerida</taxon>
        <taxon>Niphatidae</taxon>
        <taxon>Amphimedon</taxon>
    </lineage>
</organism>
<evidence type="ECO:0000313" key="3">
    <source>
        <dbReference type="EnsemblMetazoa" id="XP_019861109.1"/>
    </source>
</evidence>
<feature type="signal peptide" evidence="2">
    <location>
        <begin position="1"/>
        <end position="23"/>
    </location>
</feature>
<dbReference type="Proteomes" id="UP000007879">
    <property type="component" value="Unassembled WGS sequence"/>
</dbReference>
<protein>
    <submittedName>
        <fullName evidence="3">Uncharacterized protein</fullName>
    </submittedName>
</protein>
<evidence type="ECO:0000256" key="1">
    <source>
        <dbReference type="SAM" id="MobiDB-lite"/>
    </source>
</evidence>
<accession>A0AAN0JVC0</accession>
<keyword evidence="2" id="KW-0732">Signal</keyword>
<dbReference type="GeneID" id="109589470"/>
<dbReference type="AlphaFoldDB" id="A0AAN0JVC0"/>
<proteinExistence type="predicted"/>
<dbReference type="RefSeq" id="XP_019861109.1">
    <property type="nucleotide sequence ID" value="XM_020005550.1"/>
</dbReference>
<reference evidence="3" key="2">
    <citation type="submission" date="2024-06" db="UniProtKB">
        <authorList>
            <consortium name="EnsemblMetazoa"/>
        </authorList>
    </citation>
    <scope>IDENTIFICATION</scope>
</reference>
<feature type="compositionally biased region" description="Low complexity" evidence="1">
    <location>
        <begin position="337"/>
        <end position="351"/>
    </location>
</feature>
<dbReference type="EnsemblMetazoa" id="XM_020005550.1">
    <property type="protein sequence ID" value="XP_019861109.1"/>
    <property type="gene ID" value="LOC109589470"/>
</dbReference>
<name>A0AAN0JVC0_AMPQE</name>
<dbReference type="KEGG" id="aqu:109589470"/>
<evidence type="ECO:0000256" key="2">
    <source>
        <dbReference type="SAM" id="SignalP"/>
    </source>
</evidence>
<feature type="chain" id="PRO_5042870911" evidence="2">
    <location>
        <begin position="24"/>
        <end position="359"/>
    </location>
</feature>
<keyword evidence="4" id="KW-1185">Reference proteome</keyword>
<feature type="region of interest" description="Disordered" evidence="1">
    <location>
        <begin position="337"/>
        <end position="359"/>
    </location>
</feature>
<evidence type="ECO:0000313" key="4">
    <source>
        <dbReference type="Proteomes" id="UP000007879"/>
    </source>
</evidence>
<reference evidence="4" key="1">
    <citation type="journal article" date="2010" name="Nature">
        <title>The Amphimedon queenslandica genome and the evolution of animal complexity.</title>
        <authorList>
            <person name="Srivastava M."/>
            <person name="Simakov O."/>
            <person name="Chapman J."/>
            <person name="Fahey B."/>
            <person name="Gauthier M.E."/>
            <person name="Mitros T."/>
            <person name="Richards G.S."/>
            <person name="Conaco C."/>
            <person name="Dacre M."/>
            <person name="Hellsten U."/>
            <person name="Larroux C."/>
            <person name="Putnam N.H."/>
            <person name="Stanke M."/>
            <person name="Adamska M."/>
            <person name="Darling A."/>
            <person name="Degnan S.M."/>
            <person name="Oakley T.H."/>
            <person name="Plachetzki D.C."/>
            <person name="Zhai Y."/>
            <person name="Adamski M."/>
            <person name="Calcino A."/>
            <person name="Cummins S.F."/>
            <person name="Goodstein D.M."/>
            <person name="Harris C."/>
            <person name="Jackson D.J."/>
            <person name="Leys S.P."/>
            <person name="Shu S."/>
            <person name="Woodcroft B.J."/>
            <person name="Vervoort M."/>
            <person name="Kosik K.S."/>
            <person name="Manning G."/>
            <person name="Degnan B.M."/>
            <person name="Rokhsar D.S."/>
        </authorList>
    </citation>
    <scope>NUCLEOTIDE SEQUENCE [LARGE SCALE GENOMIC DNA]</scope>
</reference>
<sequence>MWILLRGLLLFFCLLGPSSLSSSKNDISIVLAFNFTVGSCSSPNGSPVVSLRGRCTKCPEQDLICQTFSRAEAASELSVNITTTRNEWMRFQWIDHNNTTCPVTISWGKLTYEDYASYLRLCPEPSQTLSVRIRLKPNNKFQNHSAATERCSQLTVSSRPLCSVDPTTAFSFTTNSASAKSELLSAIYQHFTVPISILSFSSTSVYPTTSSMLSLSSTPEFSSTSVYPTTSSMFSLSSSPEFSSTSVYPTTSSMLSVSSTPEFSSTSVYPTTSSMLSLSSSPEFSSTSVYLTTLSMLSLSSSPEFSSTSVYPTTSSMLSLSSTPEFSSTSVYPTTSSMLSLSSSPEFSSTSVYPTTSSM</sequence>